<dbReference type="EMBL" id="JACIEU010000006">
    <property type="protein sequence ID" value="MBB4147996.1"/>
    <property type="molecule type" value="Genomic_DNA"/>
</dbReference>
<protein>
    <recommendedName>
        <fullName evidence="3">DUF3168 domain-containing protein</fullName>
    </recommendedName>
</protein>
<dbReference type="InterPro" id="IPR053745">
    <property type="entry name" value="Viral_Tail_Comp_sf"/>
</dbReference>
<name>A0A7W6LPJ5_9SPHN</name>
<gene>
    <name evidence="1" type="ORF">GGQ90_001774</name>
</gene>
<comment type="caution">
    <text evidence="1">The sequence shown here is derived from an EMBL/GenBank/DDBJ whole genome shotgun (WGS) entry which is preliminary data.</text>
</comment>
<organism evidence="1 2">
    <name type="scientific">Sphingobium scionense</name>
    <dbReference type="NCBI Taxonomy" id="1404341"/>
    <lineage>
        <taxon>Bacteria</taxon>
        <taxon>Pseudomonadati</taxon>
        <taxon>Pseudomonadota</taxon>
        <taxon>Alphaproteobacteria</taxon>
        <taxon>Sphingomonadales</taxon>
        <taxon>Sphingomonadaceae</taxon>
        <taxon>Sphingobium</taxon>
    </lineage>
</organism>
<dbReference type="InterPro" id="IPR021508">
    <property type="entry name" value="Gp17-like"/>
</dbReference>
<dbReference type="Gene3D" id="3.30.2000.30">
    <property type="match status" value="1"/>
</dbReference>
<dbReference type="RefSeq" id="WP_188081777.1">
    <property type="nucleotide sequence ID" value="NZ_JACIEU010000006.1"/>
</dbReference>
<dbReference type="Proteomes" id="UP000590524">
    <property type="component" value="Unassembled WGS sequence"/>
</dbReference>
<proteinExistence type="predicted"/>
<evidence type="ECO:0000313" key="2">
    <source>
        <dbReference type="Proteomes" id="UP000590524"/>
    </source>
</evidence>
<accession>A0A7W6LPJ5</accession>
<evidence type="ECO:0008006" key="3">
    <source>
        <dbReference type="Google" id="ProtNLM"/>
    </source>
</evidence>
<dbReference type="Pfam" id="PF11367">
    <property type="entry name" value="Tail_completion_gp17"/>
    <property type="match status" value="1"/>
</dbReference>
<keyword evidence="2" id="KW-1185">Reference proteome</keyword>
<reference evidence="1 2" key="1">
    <citation type="submission" date="2020-08" db="EMBL/GenBank/DDBJ databases">
        <title>Genomic Encyclopedia of Type Strains, Phase IV (KMG-IV): sequencing the most valuable type-strain genomes for metagenomic binning, comparative biology and taxonomic classification.</title>
        <authorList>
            <person name="Goeker M."/>
        </authorList>
    </citation>
    <scope>NUCLEOTIDE SEQUENCE [LARGE SCALE GENOMIC DNA]</scope>
    <source>
        <strain evidence="1 2">DSM 19371</strain>
    </source>
</reference>
<sequence>MTTTLDPSLSVRGKIIASLKADAQLTAIVPATRIYPGKPPASPVFPFIRVPMLIGTVAELDGGSGSEQSGVIHCFTKLVNPTVPDPEAQAATINRHIVRIVGGIDDVDLGDGESLGVHAVQTQVIEDGAEADAYHGMVTVRATAT</sequence>
<dbReference type="AlphaFoldDB" id="A0A7W6LPJ5"/>
<evidence type="ECO:0000313" key="1">
    <source>
        <dbReference type="EMBL" id="MBB4147996.1"/>
    </source>
</evidence>